<comment type="similarity">
    <text evidence="2 9">Belongs to the cytochrome P450 family.</text>
</comment>
<keyword evidence="13" id="KW-1185">Reference proteome</keyword>
<organism evidence="12 13">
    <name type="scientific">Diatrype stigma</name>
    <dbReference type="NCBI Taxonomy" id="117547"/>
    <lineage>
        <taxon>Eukaryota</taxon>
        <taxon>Fungi</taxon>
        <taxon>Dikarya</taxon>
        <taxon>Ascomycota</taxon>
        <taxon>Pezizomycotina</taxon>
        <taxon>Sordariomycetes</taxon>
        <taxon>Xylariomycetidae</taxon>
        <taxon>Xylariales</taxon>
        <taxon>Diatrypaceae</taxon>
        <taxon>Diatrype</taxon>
    </lineage>
</organism>
<evidence type="ECO:0000256" key="6">
    <source>
        <dbReference type="ARBA" id="ARBA00023004"/>
    </source>
</evidence>
<dbReference type="InterPro" id="IPR036396">
    <property type="entry name" value="Cyt_P450_sf"/>
</dbReference>
<dbReference type="Proteomes" id="UP001320420">
    <property type="component" value="Unassembled WGS sequence"/>
</dbReference>
<evidence type="ECO:0000256" key="4">
    <source>
        <dbReference type="ARBA" id="ARBA00022723"/>
    </source>
</evidence>
<name>A0AAN9UBT7_9PEZI</name>
<dbReference type="PRINTS" id="PR00465">
    <property type="entry name" value="EP450IV"/>
</dbReference>
<evidence type="ECO:0000313" key="12">
    <source>
        <dbReference type="EMBL" id="KAK7739264.1"/>
    </source>
</evidence>
<feature type="binding site" description="axial binding residue" evidence="8">
    <location>
        <position position="486"/>
    </location>
    <ligand>
        <name>heme</name>
        <dbReference type="ChEBI" id="CHEBI:30413"/>
    </ligand>
    <ligandPart>
        <name>Fe</name>
        <dbReference type="ChEBI" id="CHEBI:18248"/>
    </ligandPart>
</feature>
<evidence type="ECO:0000256" key="9">
    <source>
        <dbReference type="RuleBase" id="RU000461"/>
    </source>
</evidence>
<dbReference type="AlphaFoldDB" id="A0AAN9UBT7"/>
<keyword evidence="11" id="KW-0812">Transmembrane</keyword>
<evidence type="ECO:0000256" key="7">
    <source>
        <dbReference type="ARBA" id="ARBA00023033"/>
    </source>
</evidence>
<reference evidence="12 13" key="1">
    <citation type="submission" date="2024-02" db="EMBL/GenBank/DDBJ databases">
        <title>De novo assembly and annotation of 12 fungi associated with fruit tree decline syndrome in Ontario, Canada.</title>
        <authorList>
            <person name="Sulman M."/>
            <person name="Ellouze W."/>
            <person name="Ilyukhin E."/>
        </authorList>
    </citation>
    <scope>NUCLEOTIDE SEQUENCE [LARGE SCALE GENOMIC DNA]</scope>
    <source>
        <strain evidence="12 13">M11/M66-122</strain>
    </source>
</reference>
<accession>A0AAN9UBT7</accession>
<evidence type="ECO:0000313" key="13">
    <source>
        <dbReference type="Proteomes" id="UP001320420"/>
    </source>
</evidence>
<evidence type="ECO:0000256" key="1">
    <source>
        <dbReference type="ARBA" id="ARBA00001971"/>
    </source>
</evidence>
<keyword evidence="7 9" id="KW-0503">Monooxygenase</keyword>
<dbReference type="Gene3D" id="1.10.630.10">
    <property type="entry name" value="Cytochrome P450"/>
    <property type="match status" value="1"/>
</dbReference>
<evidence type="ECO:0000256" key="10">
    <source>
        <dbReference type="SAM" id="MobiDB-lite"/>
    </source>
</evidence>
<evidence type="ECO:0000256" key="8">
    <source>
        <dbReference type="PIRSR" id="PIRSR602403-1"/>
    </source>
</evidence>
<sequence>MDEIYGAVMGHGLIQVTTLAVIISTYLLFKLYKVYVPVHYPRNLPRLGSREGISWNDMRKKYHTDCLAVFDDAYQNYSKKGLSVLMPVFGPHDEVILPPKSLQWLCKQPDHVVSSMEAQIDGIQLHHSLGHKFAYDPWGGMMVKSDLNSALETVCAVMNDELRFAFDSVFGTDTEEWKEIDLFSACRTIGGRATLRFTLGDSPEGRRLCADEGFLAASYDVLDGMLDLAGAMASHRKGLRPFLGPWAGRAMNAKLRNLEKGFEPLWRERLNIIEQPGAEKNSPMPQDLIQMMLEYAVKERPKEAHNLADMTKRLAVSNFGTMHQTIISLHNIFLNVLDSDPEFNTISVLRDEVRTVLGDGDSDTTSKHWTRAKVASMTRTDSANRETMRVNSFIGRTVQRLVVAKEGLVTEDGIRLPQGTMVSILAHPSQTDAEAFVDPLKYDPFRFSRQREAAADPATGRPGLNNLSFASTSADYLPFSHGRHACPGRFLVDFEMKMILSYAVMNYDMEFPESYGGKRPPLSWFAGFGIPPLEAKIRVRRRKVAAAAAGTGGALAPQADINANMKRPADADSTTRRRKKRKDGKSYNTRSAADGAALQPGGASAAAGAVPTTIATQPDTDSTPAAPTAESEGVHDDVAASNLPVSPNGHGPSEETTASGDKQGAAKDVQGNTDH</sequence>
<gene>
    <name evidence="12" type="ORF">SLS62_011253</name>
</gene>
<dbReference type="InterPro" id="IPR002403">
    <property type="entry name" value="Cyt_P450_E_grp-IV"/>
</dbReference>
<comment type="caution">
    <text evidence="12">The sequence shown here is derived from an EMBL/GenBank/DDBJ whole genome shotgun (WGS) entry which is preliminary data.</text>
</comment>
<dbReference type="GO" id="GO:0005506">
    <property type="term" value="F:iron ion binding"/>
    <property type="evidence" value="ECO:0007669"/>
    <property type="project" value="InterPro"/>
</dbReference>
<dbReference type="InterPro" id="IPR001128">
    <property type="entry name" value="Cyt_P450"/>
</dbReference>
<keyword evidence="4 8" id="KW-0479">Metal-binding</keyword>
<evidence type="ECO:0008006" key="14">
    <source>
        <dbReference type="Google" id="ProtNLM"/>
    </source>
</evidence>
<dbReference type="GO" id="GO:0004497">
    <property type="term" value="F:monooxygenase activity"/>
    <property type="evidence" value="ECO:0007669"/>
    <property type="project" value="UniProtKB-KW"/>
</dbReference>
<keyword evidence="11" id="KW-1133">Transmembrane helix</keyword>
<dbReference type="SUPFAM" id="SSF48264">
    <property type="entry name" value="Cytochrome P450"/>
    <property type="match status" value="1"/>
</dbReference>
<dbReference type="InterPro" id="IPR017972">
    <property type="entry name" value="Cyt_P450_CS"/>
</dbReference>
<dbReference type="PANTHER" id="PTHR46206:SF1">
    <property type="entry name" value="P450, PUTATIVE (EUROFUNG)-RELATED"/>
    <property type="match status" value="1"/>
</dbReference>
<dbReference type="GO" id="GO:0020037">
    <property type="term" value="F:heme binding"/>
    <property type="evidence" value="ECO:0007669"/>
    <property type="project" value="InterPro"/>
</dbReference>
<feature type="compositionally biased region" description="Polar residues" evidence="10">
    <location>
        <begin position="613"/>
        <end position="625"/>
    </location>
</feature>
<keyword evidence="5 9" id="KW-0560">Oxidoreductase</keyword>
<evidence type="ECO:0000256" key="2">
    <source>
        <dbReference type="ARBA" id="ARBA00010617"/>
    </source>
</evidence>
<comment type="cofactor">
    <cofactor evidence="1 8">
        <name>heme</name>
        <dbReference type="ChEBI" id="CHEBI:30413"/>
    </cofactor>
</comment>
<keyword evidence="3 8" id="KW-0349">Heme</keyword>
<evidence type="ECO:0000256" key="5">
    <source>
        <dbReference type="ARBA" id="ARBA00023002"/>
    </source>
</evidence>
<feature type="region of interest" description="Disordered" evidence="10">
    <location>
        <begin position="558"/>
        <end position="675"/>
    </location>
</feature>
<proteinExistence type="inferred from homology"/>
<dbReference type="EMBL" id="JAKJXP020000182">
    <property type="protein sequence ID" value="KAK7739264.1"/>
    <property type="molecule type" value="Genomic_DNA"/>
</dbReference>
<dbReference type="PROSITE" id="PS00086">
    <property type="entry name" value="CYTOCHROME_P450"/>
    <property type="match status" value="1"/>
</dbReference>
<dbReference type="GO" id="GO:0016705">
    <property type="term" value="F:oxidoreductase activity, acting on paired donors, with incorporation or reduction of molecular oxygen"/>
    <property type="evidence" value="ECO:0007669"/>
    <property type="project" value="InterPro"/>
</dbReference>
<protein>
    <recommendedName>
        <fullName evidence="14">Cytochrome P450</fullName>
    </recommendedName>
</protein>
<dbReference type="CDD" id="cd11041">
    <property type="entry name" value="CYP503A1-like"/>
    <property type="match status" value="1"/>
</dbReference>
<evidence type="ECO:0000256" key="11">
    <source>
        <dbReference type="SAM" id="Phobius"/>
    </source>
</evidence>
<dbReference type="Pfam" id="PF00067">
    <property type="entry name" value="p450"/>
    <property type="match status" value="1"/>
</dbReference>
<evidence type="ECO:0000256" key="3">
    <source>
        <dbReference type="ARBA" id="ARBA00022617"/>
    </source>
</evidence>
<dbReference type="PANTHER" id="PTHR46206">
    <property type="entry name" value="CYTOCHROME P450"/>
    <property type="match status" value="1"/>
</dbReference>
<keyword evidence="6 8" id="KW-0408">Iron</keyword>
<feature type="compositionally biased region" description="Low complexity" evidence="10">
    <location>
        <begin position="595"/>
        <end position="609"/>
    </location>
</feature>
<keyword evidence="11" id="KW-0472">Membrane</keyword>
<feature type="transmembrane region" description="Helical" evidence="11">
    <location>
        <begin position="12"/>
        <end position="32"/>
    </location>
</feature>